<dbReference type="Pfam" id="PF20419">
    <property type="entry name" value="DUF6701"/>
    <property type="match status" value="1"/>
</dbReference>
<proteinExistence type="predicted"/>
<evidence type="ECO:0000313" key="2">
    <source>
        <dbReference type="EMBL" id="WGC85959.1"/>
    </source>
</evidence>
<protein>
    <submittedName>
        <fullName evidence="2">MSHA biogenesis protein MshQ</fullName>
    </submittedName>
</protein>
<evidence type="ECO:0000259" key="1">
    <source>
        <dbReference type="Pfam" id="PF20419"/>
    </source>
</evidence>
<dbReference type="EMBL" id="CP110176">
    <property type="protein sequence ID" value="WGC85959.1"/>
    <property type="molecule type" value="Genomic_DNA"/>
</dbReference>
<sequence length="1131" mass="118377">MSSAFDAINTGTYFPAVVQGHHGVEAAACTNVPNPQFSEVNQPKINGTGGNKLAFCSISANQNNTKNCDDGQGGYKVCAITGQDIAGLSLTGNNAFPTNGSTTDLNCTNNGSAALSQKAYRTVTSSGCQLTMTAQPGYQIKSLTMSNGGTLTLGPGDHFFETLSLDSTTIKLQSVDQALTRIFVKNTPTLRNNFSLNAGGKQNLIWVSYGDFAMQSGSFVGYLYAGGKVTLSNQATLTGRITARALEVRDNSVINKGDAVLPSPTCKDIFTDPPTEGASMTPPPGVLVPPLGDLVCSKQGSGTSCTGHSGNSFGPGDHDFDDGSISNQAEIIATGVTARLYFNNLDLNNARLNLHNPPEHLFIYVKGDLSIAGQNQINAVVYVAGNVRMAGNATLEGALATGGNVDISGNGDYEFDQDAVDKVDLGGNTCGGSTGGSQIDHFELSHSGQALTCNPEAVVIKACADASCSRLVAEQVSASLSLTPDTASNGWLGGNQLTFSGGSTTARLHNNTAGTVTMGVAGSTPAFQHPTLCRAGSGVPSVAACTLSFADSGFLFDVPDTLANKPQDVVISAVKKDDATKQCVPGFADVSKPVSFWGSYVTPNANAFGSQIRIDGNPVSTYAANVASPAGTVINVNFDSQGKATLKRVNYPDAGQMRLNARHDGSGDTAGLVMTGSDLFVSRPVGLCITPTQGACAAGDASCPVFKRTGEAFQLNIAGVAWQADDDKDLCRDNLATPNFALANIALGSELVAPKPGEEAVVGTASYDHSNAKGNNNLNTLSQSVNEVGVFRMTATPPTLGYFGYTIPAASSVPVGRFIPVDFNLVSGNIVPACEAFSYMGQPFLAELQIQARNQFGETTLNYREAFAKGDAYLSAANNKDGVSLSARLRSLGPLPWVAGEADFNGPTEFARRSDGKPDGPYRALSFGLYMKDNDGEQTLIANPDFNDGQPGSCSGAGCNARLIDDVPMEAYFGRVQTGTRQGVATAGLAVPLQLQYHEAGAWHAMGADQCTRLSLQDGGIEFTDGSQRFDQGSGDLILDDNTRIRLGLGPVAPGAMVASAKDGVISIQFAAPDRAVRIPFKIDLSKQPESEQQPGRRPLWLSDPDSLEGMAIFGRDRGNDRIIYRREVMP</sequence>
<name>A0AAF0JZ14_AERCA</name>
<reference evidence="2" key="1">
    <citation type="submission" date="2023-04" db="EMBL/GenBank/DDBJ databases">
        <title>Whole Genome Sequence of Multi-drug resistant Aeromonas caviae as a gut pathogen in newborn.</title>
        <authorList>
            <person name="Jadhav S.V."/>
            <person name="Saroj S.D."/>
            <person name="Saha U.B."/>
            <person name="Sen S."/>
            <person name="Kher A."/>
        </authorList>
    </citation>
    <scope>NUCLEOTIDE SEQUENCE</scope>
    <source>
        <strain evidence="2">SVJ23</strain>
    </source>
</reference>
<evidence type="ECO:0000313" key="3">
    <source>
        <dbReference type="Proteomes" id="UP001163285"/>
    </source>
</evidence>
<feature type="domain" description="DUF6701" evidence="1">
    <location>
        <begin position="530"/>
        <end position="1129"/>
    </location>
</feature>
<gene>
    <name evidence="2" type="ORF">OJY61_21850</name>
</gene>
<dbReference type="InterPro" id="IPR046524">
    <property type="entry name" value="DUF6701"/>
</dbReference>
<dbReference type="RefSeq" id="WP_125117033.1">
    <property type="nucleotide sequence ID" value="NZ_AP019195.1"/>
</dbReference>
<dbReference type="Proteomes" id="UP001163285">
    <property type="component" value="Chromosome"/>
</dbReference>
<dbReference type="AlphaFoldDB" id="A0AAF0JZ14"/>
<accession>A0AAF0JZ14</accession>
<organism evidence="2 3">
    <name type="scientific">Aeromonas caviae</name>
    <name type="common">Aeromonas punctata</name>
    <dbReference type="NCBI Taxonomy" id="648"/>
    <lineage>
        <taxon>Bacteria</taxon>
        <taxon>Pseudomonadati</taxon>
        <taxon>Pseudomonadota</taxon>
        <taxon>Gammaproteobacteria</taxon>
        <taxon>Aeromonadales</taxon>
        <taxon>Aeromonadaceae</taxon>
        <taxon>Aeromonas</taxon>
    </lineage>
</organism>